<sequence length="106" mass="12300">MQQMAVITPYAQFLFKFVSDAPDKNVIIRFSRRTDVNVPLETKHHPSSVDLLLIKRLIVETSKQNLLQFLQHKFVNISKSYAERVDGYKNSSDGLMNRCLNHKHSI</sequence>
<evidence type="ECO:0000313" key="2">
    <source>
        <dbReference type="Proteomes" id="UP001341840"/>
    </source>
</evidence>
<dbReference type="PANTHER" id="PTHR48444">
    <property type="entry name" value="DNA TOPOISOMERASE 6 SUBUNIT B"/>
    <property type="match status" value="1"/>
</dbReference>
<dbReference type="Gene3D" id="1.10.8.50">
    <property type="match status" value="1"/>
</dbReference>
<comment type="caution">
    <text evidence="1">The sequence shown here is derived from an EMBL/GenBank/DDBJ whole genome shotgun (WGS) entry which is preliminary data.</text>
</comment>
<dbReference type="GO" id="GO:0003918">
    <property type="term" value="F:DNA topoisomerase type II (double strand cut, ATP-hydrolyzing) activity"/>
    <property type="evidence" value="ECO:0007669"/>
    <property type="project" value="UniProtKB-EC"/>
</dbReference>
<gene>
    <name evidence="1" type="primary">TOP6B_3</name>
    <name evidence="1" type="ORF">PIB30_061571</name>
</gene>
<dbReference type="Proteomes" id="UP001341840">
    <property type="component" value="Unassembled WGS sequence"/>
</dbReference>
<dbReference type="EMBL" id="JASCZI010212008">
    <property type="protein sequence ID" value="MED6197940.1"/>
    <property type="molecule type" value="Genomic_DNA"/>
</dbReference>
<dbReference type="EC" id="5.6.2.2" evidence="1"/>
<protein>
    <submittedName>
        <fullName evidence="1">DNA topoisomerase 6 subunit B</fullName>
        <ecNumber evidence="1">5.6.2.2</ecNumber>
    </submittedName>
</protein>
<name>A0ABU6XIQ8_9FABA</name>
<accession>A0ABU6XIQ8</accession>
<proteinExistence type="predicted"/>
<organism evidence="1 2">
    <name type="scientific">Stylosanthes scabra</name>
    <dbReference type="NCBI Taxonomy" id="79078"/>
    <lineage>
        <taxon>Eukaryota</taxon>
        <taxon>Viridiplantae</taxon>
        <taxon>Streptophyta</taxon>
        <taxon>Embryophyta</taxon>
        <taxon>Tracheophyta</taxon>
        <taxon>Spermatophyta</taxon>
        <taxon>Magnoliopsida</taxon>
        <taxon>eudicotyledons</taxon>
        <taxon>Gunneridae</taxon>
        <taxon>Pentapetalae</taxon>
        <taxon>rosids</taxon>
        <taxon>fabids</taxon>
        <taxon>Fabales</taxon>
        <taxon>Fabaceae</taxon>
        <taxon>Papilionoideae</taxon>
        <taxon>50 kb inversion clade</taxon>
        <taxon>dalbergioids sensu lato</taxon>
        <taxon>Dalbergieae</taxon>
        <taxon>Pterocarpus clade</taxon>
        <taxon>Stylosanthes</taxon>
    </lineage>
</organism>
<keyword evidence="2" id="KW-1185">Reference proteome</keyword>
<evidence type="ECO:0000313" key="1">
    <source>
        <dbReference type="EMBL" id="MED6197940.1"/>
    </source>
</evidence>
<keyword evidence="1" id="KW-0413">Isomerase</keyword>
<dbReference type="PANTHER" id="PTHR48444:SF1">
    <property type="entry name" value="DNA TOPOISOMERASE 6 SUBUNIT B"/>
    <property type="match status" value="1"/>
</dbReference>
<reference evidence="1 2" key="1">
    <citation type="journal article" date="2023" name="Plants (Basel)">
        <title>Bridging the Gap: Combining Genomics and Transcriptomics Approaches to Understand Stylosanthes scabra, an Orphan Legume from the Brazilian Caatinga.</title>
        <authorList>
            <person name="Ferreira-Neto J.R.C."/>
            <person name="da Silva M.D."/>
            <person name="Binneck E."/>
            <person name="de Melo N.F."/>
            <person name="da Silva R.H."/>
            <person name="de Melo A.L.T.M."/>
            <person name="Pandolfi V."/>
            <person name="Bustamante F.O."/>
            <person name="Brasileiro-Vidal A.C."/>
            <person name="Benko-Iseppon A.M."/>
        </authorList>
    </citation>
    <scope>NUCLEOTIDE SEQUENCE [LARGE SCALE GENOMIC DNA]</scope>
    <source>
        <tissue evidence="1">Leaves</tissue>
    </source>
</reference>